<dbReference type="Proteomes" id="UP000054911">
    <property type="component" value="Unassembled WGS sequence"/>
</dbReference>
<accession>A0A157Z7V2</accession>
<dbReference type="STRING" id="1777141.AWB80_00329"/>
<dbReference type="Gene3D" id="3.30.1490.130">
    <property type="entry name" value="D-aminoacylase. Domain 3"/>
    <property type="match status" value="1"/>
</dbReference>
<evidence type="ECO:0000313" key="2">
    <source>
        <dbReference type="EMBL" id="SAK41047.1"/>
    </source>
</evidence>
<dbReference type="InterPro" id="IPR032466">
    <property type="entry name" value="Metal_Hydrolase"/>
</dbReference>
<dbReference type="InterPro" id="IPR013108">
    <property type="entry name" value="Amidohydro_3"/>
</dbReference>
<protein>
    <submittedName>
        <fullName evidence="2">N-acyl-D-amino-acid deacylase</fullName>
    </submittedName>
</protein>
<comment type="caution">
    <text evidence="2">The sequence shown here is derived from an EMBL/GenBank/DDBJ whole genome shotgun (WGS) entry which is preliminary data.</text>
</comment>
<feature type="domain" description="Amidohydrolase 3" evidence="1">
    <location>
        <begin position="363"/>
        <end position="474"/>
    </location>
</feature>
<organism evidence="2 3">
    <name type="scientific">Caballeronia pedi</name>
    <dbReference type="NCBI Taxonomy" id="1777141"/>
    <lineage>
        <taxon>Bacteria</taxon>
        <taxon>Pseudomonadati</taxon>
        <taxon>Pseudomonadota</taxon>
        <taxon>Betaproteobacteria</taxon>
        <taxon>Burkholderiales</taxon>
        <taxon>Burkholderiaceae</taxon>
        <taxon>Caballeronia</taxon>
    </lineage>
</organism>
<gene>
    <name evidence="2" type="ORF">AWB80_00329</name>
</gene>
<proteinExistence type="predicted"/>
<dbReference type="GO" id="GO:0016811">
    <property type="term" value="F:hydrolase activity, acting on carbon-nitrogen (but not peptide) bonds, in linear amides"/>
    <property type="evidence" value="ECO:0007669"/>
    <property type="project" value="InterPro"/>
</dbReference>
<evidence type="ECO:0000313" key="3">
    <source>
        <dbReference type="Proteomes" id="UP000054911"/>
    </source>
</evidence>
<dbReference type="AlphaFoldDB" id="A0A157Z7V2"/>
<dbReference type="PANTHER" id="PTHR11647">
    <property type="entry name" value="HYDRANTOINASE/DIHYDROPYRIMIDINASE FAMILY MEMBER"/>
    <property type="match status" value="1"/>
</dbReference>
<name>A0A157Z7V2_9BURK</name>
<feature type="domain" description="Amidohydrolase 3" evidence="1">
    <location>
        <begin position="62"/>
        <end position="232"/>
    </location>
</feature>
<reference evidence="2" key="1">
    <citation type="submission" date="2016-01" db="EMBL/GenBank/DDBJ databases">
        <authorList>
            <person name="Peeters C."/>
        </authorList>
    </citation>
    <scope>NUCLEOTIDE SEQUENCE [LARGE SCALE GENOMIC DNA]</scope>
    <source>
        <strain evidence="2">LMG 29323</strain>
    </source>
</reference>
<dbReference type="EMBL" id="FCOE02000001">
    <property type="protein sequence ID" value="SAK41047.1"/>
    <property type="molecule type" value="Genomic_DNA"/>
</dbReference>
<dbReference type="PANTHER" id="PTHR11647:SF1">
    <property type="entry name" value="COLLAPSIN RESPONSE MEDIATOR PROTEIN"/>
    <property type="match status" value="1"/>
</dbReference>
<dbReference type="InterPro" id="IPR011059">
    <property type="entry name" value="Metal-dep_hydrolase_composite"/>
</dbReference>
<dbReference type="InterPro" id="IPR050378">
    <property type="entry name" value="Metallo-dep_Hydrolases_sf"/>
</dbReference>
<dbReference type="Gene3D" id="2.30.40.10">
    <property type="entry name" value="Urease, subunit C, domain 1"/>
    <property type="match status" value="1"/>
</dbReference>
<sequence length="494" mass="53149">MSIVAETKSHHQTGKLMHFQLIIRNGDVIDGTGRARFAADVGVNGGRIEAIGDLSAASADTTIDAAGKIVAPGFIDSHTHDDAFVLTHPDVTPKVVQGVTTVIAGNCGISLAPLRADSIPQPLDLLGVPARFAYDSFAAYLDALDHAPAAVNVAALVGHSTLRVRHMNDLAREATTEERERMAADVEEAMKAGAFGVSSGTFYPPAAAASTQELIDVCAPLKRYAGVFATHLRDETADIVLSMEEAFAIGQAVGANLVLSHHKVAGKENHGRSTQTLALIDAQGARQPLCLDCHPYPATSTMLRADRIRQSSRVMLAWSTKRPELAGKDFADILPLYDGSIEAAIDDLKPAGAIYFVMDEEDVRRIFRHEKTMVGSDGLPNDTAPHPRLWGTFPRVIGHYSRELKLFPLETAVRKMTGLTAEQFGIEGRGHVMEGHFADLVVFDPDEVIDRATFDSPKLAPLGIEHVIVNGQPVLARGEPTGARPGRALRRIPR</sequence>
<dbReference type="SUPFAM" id="SSF51556">
    <property type="entry name" value="Metallo-dependent hydrolases"/>
    <property type="match status" value="1"/>
</dbReference>
<dbReference type="InterPro" id="IPR023100">
    <property type="entry name" value="D-aminoacylase_insert_dom_sf"/>
</dbReference>
<dbReference type="SUPFAM" id="SSF51338">
    <property type="entry name" value="Composite domain of metallo-dependent hydrolases"/>
    <property type="match status" value="1"/>
</dbReference>
<dbReference type="Pfam" id="PF07969">
    <property type="entry name" value="Amidohydro_3"/>
    <property type="match status" value="2"/>
</dbReference>
<evidence type="ECO:0000259" key="1">
    <source>
        <dbReference type="Pfam" id="PF07969"/>
    </source>
</evidence>
<dbReference type="Gene3D" id="3.20.20.140">
    <property type="entry name" value="Metal-dependent hydrolases"/>
    <property type="match status" value="1"/>
</dbReference>
<dbReference type="CDD" id="cd01297">
    <property type="entry name" value="D-aminoacylase"/>
    <property type="match status" value="1"/>
</dbReference>
<keyword evidence="3" id="KW-1185">Reference proteome</keyword>